<dbReference type="PANTHER" id="PTHR42711:SF5">
    <property type="entry name" value="ABC TRANSPORTER ATP-BINDING PROTEIN NATA"/>
    <property type="match status" value="1"/>
</dbReference>
<reference evidence="6 7" key="1">
    <citation type="submission" date="2016-10" db="EMBL/GenBank/DDBJ databases">
        <authorList>
            <person name="de Groot N.N."/>
        </authorList>
    </citation>
    <scope>NUCLEOTIDE SEQUENCE [LARGE SCALE GENOMIC DNA]</scope>
    <source>
        <strain evidence="6 7">CGMCC 1.5012</strain>
    </source>
</reference>
<evidence type="ECO:0000256" key="3">
    <source>
        <dbReference type="ARBA" id="ARBA00022741"/>
    </source>
</evidence>
<dbReference type="InterPro" id="IPR050763">
    <property type="entry name" value="ABC_transporter_ATP-binding"/>
</dbReference>
<dbReference type="RefSeq" id="WP_092641565.1">
    <property type="nucleotide sequence ID" value="NZ_FNID01000027.1"/>
</dbReference>
<dbReference type="Proteomes" id="UP000199182">
    <property type="component" value="Unassembled WGS sequence"/>
</dbReference>
<evidence type="ECO:0000256" key="1">
    <source>
        <dbReference type="ARBA" id="ARBA00005417"/>
    </source>
</evidence>
<keyword evidence="4 6" id="KW-0067">ATP-binding</keyword>
<dbReference type="GO" id="GO:0005524">
    <property type="term" value="F:ATP binding"/>
    <property type="evidence" value="ECO:0007669"/>
    <property type="project" value="UniProtKB-KW"/>
</dbReference>
<dbReference type="InterPro" id="IPR017871">
    <property type="entry name" value="ABC_transporter-like_CS"/>
</dbReference>
<dbReference type="EMBL" id="FNID01000027">
    <property type="protein sequence ID" value="SDN66600.1"/>
    <property type="molecule type" value="Genomic_DNA"/>
</dbReference>
<organism evidence="6 7">
    <name type="scientific">Acetanaerobacterium elongatum</name>
    <dbReference type="NCBI Taxonomy" id="258515"/>
    <lineage>
        <taxon>Bacteria</taxon>
        <taxon>Bacillati</taxon>
        <taxon>Bacillota</taxon>
        <taxon>Clostridia</taxon>
        <taxon>Eubacteriales</taxon>
        <taxon>Oscillospiraceae</taxon>
        <taxon>Acetanaerobacterium</taxon>
    </lineage>
</organism>
<dbReference type="PROSITE" id="PS50893">
    <property type="entry name" value="ABC_TRANSPORTER_2"/>
    <property type="match status" value="1"/>
</dbReference>
<dbReference type="InterPro" id="IPR027417">
    <property type="entry name" value="P-loop_NTPase"/>
</dbReference>
<name>A0A1H0D8X3_9FIRM</name>
<evidence type="ECO:0000259" key="5">
    <source>
        <dbReference type="PROSITE" id="PS50893"/>
    </source>
</evidence>
<protein>
    <submittedName>
        <fullName evidence="6">ABC-2 type transport system ATP-binding protein</fullName>
    </submittedName>
</protein>
<dbReference type="Pfam" id="PF00005">
    <property type="entry name" value="ABC_tran"/>
    <property type="match status" value="1"/>
</dbReference>
<dbReference type="OrthoDB" id="9809205at2"/>
<dbReference type="GO" id="GO:0016887">
    <property type="term" value="F:ATP hydrolysis activity"/>
    <property type="evidence" value="ECO:0007669"/>
    <property type="project" value="InterPro"/>
</dbReference>
<dbReference type="InterPro" id="IPR003593">
    <property type="entry name" value="AAA+_ATPase"/>
</dbReference>
<dbReference type="PROSITE" id="PS00211">
    <property type="entry name" value="ABC_TRANSPORTER_1"/>
    <property type="match status" value="1"/>
</dbReference>
<proteinExistence type="inferred from homology"/>
<feature type="domain" description="ABC transporter" evidence="5">
    <location>
        <begin position="5"/>
        <end position="226"/>
    </location>
</feature>
<dbReference type="SMART" id="SM00382">
    <property type="entry name" value="AAA"/>
    <property type="match status" value="1"/>
</dbReference>
<keyword evidence="3" id="KW-0547">Nucleotide-binding</keyword>
<dbReference type="CDD" id="cd03230">
    <property type="entry name" value="ABC_DR_subfamily_A"/>
    <property type="match status" value="1"/>
</dbReference>
<sequence>MSTLIEAKKLIKRFKNREVVKGLSMEVRENEVLALIGENGTGKSTTLSMLLGILQPDGGTVRRWREDYKAHVGVQLQATPFFEGYSAEENLTLFAALYHVKLTKQEIAERLEQCGLADAKKTPAARLSLGQQKRLAIAVTTVQRPKLIVLDEPTAGLDPRARHEVRQMIGNLAQNGVTVLFSSHDMEEVSRTANRVILMHGGRIAAEGTPEELLLAHGGENLEEVYMKLTAVT</sequence>
<gene>
    <name evidence="6" type="ORF">SAMN05192585_12723</name>
</gene>
<evidence type="ECO:0000313" key="6">
    <source>
        <dbReference type="EMBL" id="SDN66600.1"/>
    </source>
</evidence>
<evidence type="ECO:0000313" key="7">
    <source>
        <dbReference type="Proteomes" id="UP000199182"/>
    </source>
</evidence>
<evidence type="ECO:0000256" key="2">
    <source>
        <dbReference type="ARBA" id="ARBA00022448"/>
    </source>
</evidence>
<accession>A0A1H0D8X3</accession>
<keyword evidence="2" id="KW-0813">Transport</keyword>
<dbReference type="PANTHER" id="PTHR42711">
    <property type="entry name" value="ABC TRANSPORTER ATP-BINDING PROTEIN"/>
    <property type="match status" value="1"/>
</dbReference>
<evidence type="ECO:0000256" key="4">
    <source>
        <dbReference type="ARBA" id="ARBA00022840"/>
    </source>
</evidence>
<dbReference type="Gene3D" id="3.40.50.300">
    <property type="entry name" value="P-loop containing nucleotide triphosphate hydrolases"/>
    <property type="match status" value="1"/>
</dbReference>
<dbReference type="SUPFAM" id="SSF52540">
    <property type="entry name" value="P-loop containing nucleoside triphosphate hydrolases"/>
    <property type="match status" value="1"/>
</dbReference>
<dbReference type="STRING" id="258515.SAMN05192585_12723"/>
<dbReference type="AlphaFoldDB" id="A0A1H0D8X3"/>
<dbReference type="InterPro" id="IPR003439">
    <property type="entry name" value="ABC_transporter-like_ATP-bd"/>
</dbReference>
<keyword evidence="7" id="KW-1185">Reference proteome</keyword>
<comment type="similarity">
    <text evidence="1">Belongs to the ABC transporter superfamily.</text>
</comment>